<evidence type="ECO:0000256" key="1">
    <source>
        <dbReference type="SAM" id="MobiDB-lite"/>
    </source>
</evidence>
<dbReference type="OrthoDB" id="2926173at2759"/>
<feature type="transmembrane region" description="Helical" evidence="2">
    <location>
        <begin position="142"/>
        <end position="160"/>
    </location>
</feature>
<keyword evidence="2" id="KW-0812">Transmembrane</keyword>
<feature type="transmembrane region" description="Helical" evidence="2">
    <location>
        <begin position="175"/>
        <end position="197"/>
    </location>
</feature>
<feature type="transmembrane region" description="Helical" evidence="2">
    <location>
        <begin position="35"/>
        <end position="54"/>
    </location>
</feature>
<feature type="region of interest" description="Disordered" evidence="1">
    <location>
        <begin position="292"/>
        <end position="332"/>
    </location>
</feature>
<gene>
    <name evidence="3" type="ORF">ARMGADRAFT_1073823</name>
</gene>
<accession>A0A2H3E591</accession>
<keyword evidence="2" id="KW-0472">Membrane</keyword>
<keyword evidence="4" id="KW-1185">Reference proteome</keyword>
<organism evidence="3 4">
    <name type="scientific">Armillaria gallica</name>
    <name type="common">Bulbous honey fungus</name>
    <name type="synonym">Armillaria bulbosa</name>
    <dbReference type="NCBI Taxonomy" id="47427"/>
    <lineage>
        <taxon>Eukaryota</taxon>
        <taxon>Fungi</taxon>
        <taxon>Dikarya</taxon>
        <taxon>Basidiomycota</taxon>
        <taxon>Agaricomycotina</taxon>
        <taxon>Agaricomycetes</taxon>
        <taxon>Agaricomycetidae</taxon>
        <taxon>Agaricales</taxon>
        <taxon>Marasmiineae</taxon>
        <taxon>Physalacriaceae</taxon>
        <taxon>Armillaria</taxon>
    </lineage>
</organism>
<dbReference type="InParanoid" id="A0A2H3E591"/>
<feature type="compositionally biased region" description="Polar residues" evidence="1">
    <location>
        <begin position="298"/>
        <end position="320"/>
    </location>
</feature>
<reference evidence="4" key="1">
    <citation type="journal article" date="2017" name="Nat. Ecol. Evol.">
        <title>Genome expansion and lineage-specific genetic innovations in the forest pathogenic fungi Armillaria.</title>
        <authorList>
            <person name="Sipos G."/>
            <person name="Prasanna A.N."/>
            <person name="Walter M.C."/>
            <person name="O'Connor E."/>
            <person name="Balint B."/>
            <person name="Krizsan K."/>
            <person name="Kiss B."/>
            <person name="Hess J."/>
            <person name="Varga T."/>
            <person name="Slot J."/>
            <person name="Riley R."/>
            <person name="Boka B."/>
            <person name="Rigling D."/>
            <person name="Barry K."/>
            <person name="Lee J."/>
            <person name="Mihaltcheva S."/>
            <person name="LaButti K."/>
            <person name="Lipzen A."/>
            <person name="Waldron R."/>
            <person name="Moloney N.M."/>
            <person name="Sperisen C."/>
            <person name="Kredics L."/>
            <person name="Vagvoelgyi C."/>
            <person name="Patrignani A."/>
            <person name="Fitzpatrick D."/>
            <person name="Nagy I."/>
            <person name="Doyle S."/>
            <person name="Anderson J.B."/>
            <person name="Grigoriev I.V."/>
            <person name="Gueldener U."/>
            <person name="Muensterkoetter M."/>
            <person name="Nagy L.G."/>
        </authorList>
    </citation>
    <scope>NUCLEOTIDE SEQUENCE [LARGE SCALE GENOMIC DNA]</scope>
    <source>
        <strain evidence="4">Ar21-2</strain>
    </source>
</reference>
<name>A0A2H3E591_ARMGA</name>
<feature type="transmembrane region" description="Helical" evidence="2">
    <location>
        <begin position="66"/>
        <end position="90"/>
    </location>
</feature>
<evidence type="ECO:0000313" key="4">
    <source>
        <dbReference type="Proteomes" id="UP000217790"/>
    </source>
</evidence>
<keyword evidence="2" id="KW-1133">Transmembrane helix</keyword>
<dbReference type="Proteomes" id="UP000217790">
    <property type="component" value="Unassembled WGS sequence"/>
</dbReference>
<protein>
    <submittedName>
        <fullName evidence="3">Uncharacterized protein</fullName>
    </submittedName>
</protein>
<dbReference type="EMBL" id="KZ293647">
    <property type="protein sequence ID" value="PBK98882.1"/>
    <property type="molecule type" value="Genomic_DNA"/>
</dbReference>
<dbReference type="AlphaFoldDB" id="A0A2H3E591"/>
<evidence type="ECO:0000256" key="2">
    <source>
        <dbReference type="SAM" id="Phobius"/>
    </source>
</evidence>
<feature type="transmembrane region" description="Helical" evidence="2">
    <location>
        <begin position="110"/>
        <end position="130"/>
    </location>
</feature>
<sequence length="332" mass="36244">MSLKSGIDILPYAVTVNVQYEYHYHDDKLNATIELALLHGIYTGIVSVTLWNIFISKSRSIGRAMVAVIILLYVTTSINVFLNSALILSVETTVVDGLELDPSTNRLNGISNLGIGMTAVMSTAIADSTIIWRCWMVWGRRWSIVVFPVLCLIGGVALKIRDISEVFLHGNGDQLILVIYIFCIFATTTWCTVLIVFRIVTVIRVNDAANSRLGDYSHVIEVLVESSALHSVVLLVFVGLEANDSFLSDYFDTLAAVTTGVAPTLLAGRIAAGHARPDGSWEGSIMSSLRFEAHQPANPETSSQENSMSDSDLEAQSSQVDEPEEISAGKRM</sequence>
<proteinExistence type="predicted"/>
<evidence type="ECO:0000313" key="3">
    <source>
        <dbReference type="EMBL" id="PBK98882.1"/>
    </source>
</evidence>